<feature type="transmembrane region" description="Helical" evidence="6">
    <location>
        <begin position="170"/>
        <end position="188"/>
    </location>
</feature>
<evidence type="ECO:0000313" key="20">
    <source>
        <dbReference type="EMBL" id="EAL2447776.1"/>
    </source>
</evidence>
<evidence type="ECO:0000313" key="10">
    <source>
        <dbReference type="EMBL" id="EAJ9944669.1"/>
    </source>
</evidence>
<feature type="transmembrane region" description="Helical" evidence="6">
    <location>
        <begin position="136"/>
        <end position="155"/>
    </location>
</feature>
<protein>
    <submittedName>
        <fullName evidence="13">MFS transporter</fullName>
    </submittedName>
</protein>
<dbReference type="EMBL" id="AACBOW010000033">
    <property type="protein sequence ID" value="EAJ8880803.1"/>
    <property type="molecule type" value="Genomic_DNA"/>
</dbReference>
<dbReference type="EMBL" id="AACBTT010000001">
    <property type="protein sequence ID" value="EAJ9944669.1"/>
    <property type="molecule type" value="Genomic_DNA"/>
</dbReference>
<evidence type="ECO:0000313" key="9">
    <source>
        <dbReference type="EMBL" id="EAJ8880803.1"/>
    </source>
</evidence>
<evidence type="ECO:0000313" key="26">
    <source>
        <dbReference type="EMBL" id="EAL8650376.1"/>
    </source>
</evidence>
<reference evidence="13" key="2">
    <citation type="submission" date="2018-06" db="EMBL/GenBank/DDBJ databases">
        <authorList>
            <consortium name="NARMS: The National Antimicrobial Resistance Monitoring System"/>
        </authorList>
    </citation>
    <scope>NUCLEOTIDE SEQUENCE</scope>
    <source>
        <strain evidence="17">CVM N62555</strain>
        <strain evidence="16">FSIS11808606</strain>
        <strain evidence="13">FSIS11809188</strain>
        <strain evidence="19">FSIS11809345</strain>
        <strain evidence="24">FSIS11811289</strain>
        <strain evidence="26">FSIS11812607</strain>
        <strain evidence="18">FSIS11919317</strain>
        <strain evidence="29">FSIS11923239</strain>
        <strain evidence="31">FSIS11924229</strain>
        <strain evidence="30">FSIS11924232</strain>
        <strain evidence="32">FSIS11924937</strain>
        <strain evidence="11">FSIS1501337</strain>
        <strain evidence="20">FSIS1605602</strain>
        <strain evidence="21">FSIS1606004</strain>
        <strain evidence="22 33">FSIS1607212</strain>
        <strain evidence="23">FSIS1607218</strain>
        <strain evidence="8">FSIS1608910</strain>
        <strain evidence="9">FSIS1609278</strain>
    </source>
</reference>
<sequence>MEKSLLFHFRRIGVEFIIFSVYAVFSISWAATGSLMPLISNDLALNTQQATLITSMIVVAKIFGASFTAFLVYKFGLKKGYFLGCILMSSGIFLSFVDSYSGILIIRFLTGLGSACALVCLVPIAQQWFEKKALHFVISFNITSNLVGITLGLVLAESISNYFGNWRDSLSFYAWINLILLILWLFVGKDENKKEEKKNNAKDLIYALKSRVTWGMIIFYIGPILFLNSLFTFLPTFYAQYAGFSKELADFAKKEIPALANFAIIFGPYLGLFFKRKNISFKIMLLSGGACIFICGFCMLFLQNLVLIQIFAVLSGIFYSM</sequence>
<dbReference type="CDD" id="cd06174">
    <property type="entry name" value="MFS"/>
    <property type="match status" value="1"/>
</dbReference>
<evidence type="ECO:0000313" key="11">
    <source>
        <dbReference type="EMBL" id="EAK0543298.1"/>
    </source>
</evidence>
<comment type="subcellular location">
    <subcellularLocation>
        <location evidence="1">Cell membrane</location>
        <topology evidence="1">Multi-pass membrane protein</topology>
    </subcellularLocation>
</comment>
<evidence type="ECO:0000313" key="25">
    <source>
        <dbReference type="EMBL" id="EAL5699002.1"/>
    </source>
</evidence>
<dbReference type="EMBL" id="AALEXM010000003">
    <property type="protein sequence ID" value="ECZ3440458.1"/>
    <property type="molecule type" value="Genomic_DNA"/>
</dbReference>
<dbReference type="EMBL" id="AACIHF010000001">
    <property type="protein sequence ID" value="EAK6820679.1"/>
    <property type="molecule type" value="Genomic_DNA"/>
</dbReference>
<dbReference type="EMBL" id="AACDKP010000003">
    <property type="protein sequence ID" value="EAK1066745.1"/>
    <property type="molecule type" value="Genomic_DNA"/>
</dbReference>
<evidence type="ECO:0000313" key="23">
    <source>
        <dbReference type="EMBL" id="EAL3753319.1"/>
    </source>
</evidence>
<evidence type="ECO:0000313" key="33">
    <source>
        <dbReference type="Proteomes" id="UP000335162"/>
    </source>
</evidence>
<dbReference type="EMBL" id="AACMWR010000003">
    <property type="protein sequence ID" value="EAL2652981.1"/>
    <property type="molecule type" value="Genomic_DNA"/>
</dbReference>
<evidence type="ECO:0000313" key="31">
    <source>
        <dbReference type="EMBL" id="ECZ3440458.1"/>
    </source>
</evidence>
<feature type="transmembrane region" description="Helical" evidence="6">
    <location>
        <begin position="217"/>
        <end position="238"/>
    </location>
</feature>
<name>A0A5T0TA94_CAMJU</name>
<dbReference type="EMBL" id="AACHPS010000011">
    <property type="protein sequence ID" value="EAK6022558.1"/>
    <property type="molecule type" value="Genomic_DNA"/>
</dbReference>
<evidence type="ECO:0000313" key="15">
    <source>
        <dbReference type="EMBL" id="EAK4794567.1"/>
    </source>
</evidence>
<feature type="transmembrane region" description="Helical" evidence="6">
    <location>
        <begin position="12"/>
        <end position="32"/>
    </location>
</feature>
<dbReference type="EMBL" id="AACGZD010000001">
    <property type="protein sequence ID" value="EAK5265800.1"/>
    <property type="molecule type" value="Genomic_DNA"/>
</dbReference>
<dbReference type="EMBL" id="AACPGQ010000030">
    <property type="protein sequence ID" value="EAL5586110.1"/>
    <property type="molecule type" value="Genomic_DNA"/>
</dbReference>
<dbReference type="Proteomes" id="UP000335162">
    <property type="component" value="Unassembled WGS sequence"/>
</dbReference>
<feature type="transmembrane region" description="Helical" evidence="6">
    <location>
        <begin position="258"/>
        <end position="274"/>
    </location>
</feature>
<dbReference type="GO" id="GO:0005886">
    <property type="term" value="C:plasma membrane"/>
    <property type="evidence" value="ECO:0007669"/>
    <property type="project" value="UniProtKB-SubCell"/>
</dbReference>
<dbReference type="Pfam" id="PF07690">
    <property type="entry name" value="MFS_1"/>
    <property type="match status" value="1"/>
</dbReference>
<feature type="domain" description="Major facilitator superfamily (MFS) profile" evidence="7">
    <location>
        <begin position="1"/>
        <end position="321"/>
    </location>
</feature>
<evidence type="ECO:0000256" key="4">
    <source>
        <dbReference type="ARBA" id="ARBA00022989"/>
    </source>
</evidence>
<dbReference type="InterPro" id="IPR036259">
    <property type="entry name" value="MFS_trans_sf"/>
</dbReference>
<evidence type="ECO:0000256" key="2">
    <source>
        <dbReference type="ARBA" id="ARBA00022475"/>
    </source>
</evidence>
<dbReference type="PROSITE" id="PS50850">
    <property type="entry name" value="MFS"/>
    <property type="match status" value="1"/>
</dbReference>
<evidence type="ECO:0000313" key="34">
    <source>
        <dbReference type="Proteomes" id="UP000410873"/>
    </source>
</evidence>
<reference evidence="10 34" key="1">
    <citation type="submission" date="2018-05" db="EMBL/GenBank/DDBJ databases">
        <authorList>
            <consortium name="PulseNet: The National Subtyping Network for Foodborne Disease Surveillance"/>
            <person name="Tarr C.L."/>
            <person name="Trees E."/>
            <person name="Katz L.S."/>
            <person name="Carleton-Romer H.A."/>
            <person name="Stroika S."/>
            <person name="Kucerova Z."/>
            <person name="Roache K.F."/>
            <person name="Sabol A.L."/>
            <person name="Besser J."/>
            <person name="Gerner-Smidt P."/>
        </authorList>
    </citation>
    <scope>NUCLEOTIDE SEQUENCE [LARGE SCALE GENOMIC DNA]</scope>
    <source>
        <strain evidence="12">2010D-8349</strain>
        <strain evidence="10">PNUSAC001356</strain>
        <strain evidence="15">PNUSAC002901</strain>
        <strain evidence="14 34">PNUSAC003589</strain>
        <strain evidence="25">PNUSAC005012</strain>
        <strain evidence="27">PNUSAC005495</strain>
        <strain evidence="28">PNUSAC009959</strain>
    </source>
</reference>
<keyword evidence="5 6" id="KW-0472">Membrane</keyword>
<dbReference type="EMBL" id="AACMPQ010000004">
    <property type="protein sequence ID" value="EAL2447776.1"/>
    <property type="molecule type" value="Genomic_DNA"/>
</dbReference>
<organism evidence="13">
    <name type="scientific">Campylobacter jejuni</name>
    <dbReference type="NCBI Taxonomy" id="197"/>
    <lineage>
        <taxon>Bacteria</taxon>
        <taxon>Pseudomonadati</taxon>
        <taxon>Campylobacterota</taxon>
        <taxon>Epsilonproteobacteria</taxon>
        <taxon>Campylobacterales</taxon>
        <taxon>Campylobacteraceae</taxon>
        <taxon>Campylobacter</taxon>
    </lineage>
</organism>
<comment type="caution">
    <text evidence="13">The sequence shown here is derived from an EMBL/GenBank/DDBJ whole genome shotgun (WGS) entry which is preliminary data.</text>
</comment>
<dbReference type="PANTHER" id="PTHR43124:SF3">
    <property type="entry name" value="CHLORAMPHENICOL EFFLUX PUMP RV0191"/>
    <property type="match status" value="1"/>
</dbReference>
<evidence type="ECO:0000313" key="14">
    <source>
        <dbReference type="EMBL" id="EAK3958663.1"/>
    </source>
</evidence>
<dbReference type="EMBL" id="AACBLE010000017">
    <property type="protein sequence ID" value="EAJ8763094.1"/>
    <property type="molecule type" value="Genomic_DNA"/>
</dbReference>
<dbReference type="EMBL" id="AACFES010000005">
    <property type="protein sequence ID" value="EAK3154445.1"/>
    <property type="molecule type" value="Genomic_DNA"/>
</dbReference>
<feature type="transmembrane region" description="Helical" evidence="6">
    <location>
        <begin position="52"/>
        <end position="73"/>
    </location>
</feature>
<evidence type="ECO:0000313" key="29">
    <source>
        <dbReference type="EMBL" id="ECK2489839.1"/>
    </source>
</evidence>
<evidence type="ECO:0000313" key="18">
    <source>
        <dbReference type="EMBL" id="EAK6022558.1"/>
    </source>
</evidence>
<keyword evidence="2" id="KW-1003">Cell membrane</keyword>
<dbReference type="EMBL" id="AACNRY010000017">
    <property type="protein sequence ID" value="EAL3735765.1"/>
    <property type="molecule type" value="Genomic_DNA"/>
</dbReference>
<evidence type="ECO:0000313" key="8">
    <source>
        <dbReference type="EMBL" id="EAJ8763094.1"/>
    </source>
</evidence>
<feature type="transmembrane region" description="Helical" evidence="6">
    <location>
        <begin position="286"/>
        <end position="319"/>
    </location>
</feature>
<evidence type="ECO:0000313" key="28">
    <source>
        <dbReference type="EMBL" id="ECB9981659.1"/>
    </source>
</evidence>
<evidence type="ECO:0000313" key="17">
    <source>
        <dbReference type="EMBL" id="EAK5265800.1"/>
    </source>
</evidence>
<evidence type="ECO:0000313" key="16">
    <source>
        <dbReference type="EMBL" id="EAK4887336.1"/>
    </source>
</evidence>
<dbReference type="EMBL" id="AACGOB010000010">
    <property type="protein sequence ID" value="EAK4794567.1"/>
    <property type="molecule type" value="Genomic_DNA"/>
</dbReference>
<gene>
    <name evidence="21" type="ORF">A0V05_02555</name>
    <name evidence="12" type="ORF">A9348_03320</name>
    <name evidence="11" type="ORF">APO64_00840</name>
    <name evidence="20" type="ORF">AXG06_04845</name>
    <name evidence="17" type="ORF">B6886_00100</name>
    <name evidence="22" type="ORF">BFD99_07290</name>
    <name evidence="23" type="ORF">BFM45_07300</name>
    <name evidence="8" type="ORF">BTL12_06300</name>
    <name evidence="9" type="ORF">BU977_05125</name>
    <name evidence="10" type="ORF">BZD88_01210</name>
    <name evidence="14" type="ORF">C1418_02210</name>
    <name evidence="15" type="ORF">CS770_05460</name>
    <name evidence="27" type="ORF">D0B29_07645</name>
    <name evidence="16" type="ORF">DAG28_07875</name>
    <name evidence="13" type="ORF">DDC21_02930</name>
    <name evidence="19" type="ORF">DDP20_00600</name>
    <name evidence="25" type="ORF">DR713_01775</name>
    <name evidence="24" type="ORF">DRR09_08615</name>
    <name evidence="26" type="ORF">DYR72_05155</name>
    <name evidence="18" type="ORF">E5I51_07190</name>
    <name evidence="31" type="ORF">F7N65_03075</name>
    <name evidence="30" type="ORF">F7N68_07120</name>
    <name evidence="32" type="ORF">F9A25_06665</name>
    <name evidence="28" type="ORF">FMG44_07120</name>
    <name evidence="29" type="ORF">FQV79_02165</name>
</gene>
<proteinExistence type="predicted"/>
<dbReference type="OMA" id="WGIQGVM"/>
<evidence type="ECO:0000313" key="12">
    <source>
        <dbReference type="EMBL" id="EAK1066745.1"/>
    </source>
</evidence>
<dbReference type="EMBL" id="AACPJH010000004">
    <property type="protein sequence ID" value="EAL5699002.1"/>
    <property type="molecule type" value="Genomic_DNA"/>
</dbReference>
<dbReference type="InterPro" id="IPR011701">
    <property type="entry name" value="MFS"/>
</dbReference>
<evidence type="ECO:0000259" key="7">
    <source>
        <dbReference type="PROSITE" id="PS50850"/>
    </source>
</evidence>
<dbReference type="GO" id="GO:0022857">
    <property type="term" value="F:transmembrane transporter activity"/>
    <property type="evidence" value="ECO:0007669"/>
    <property type="project" value="InterPro"/>
</dbReference>
<dbReference type="EMBL" id="AAJBCB010000002">
    <property type="protein sequence ID" value="ECK2489839.1"/>
    <property type="molecule type" value="Genomic_DNA"/>
</dbReference>
<dbReference type="InterPro" id="IPR050189">
    <property type="entry name" value="MFS_Efflux_Transporters"/>
</dbReference>
<dbReference type="SUPFAM" id="SSF103473">
    <property type="entry name" value="MFS general substrate transporter"/>
    <property type="match status" value="1"/>
</dbReference>
<evidence type="ECO:0000313" key="32">
    <source>
        <dbReference type="EMBL" id="EDA0008342.1"/>
    </source>
</evidence>
<evidence type="ECO:0000256" key="5">
    <source>
        <dbReference type="ARBA" id="ARBA00023136"/>
    </source>
</evidence>
<dbReference type="InterPro" id="IPR020846">
    <property type="entry name" value="MFS_dom"/>
</dbReference>
<dbReference type="PANTHER" id="PTHR43124">
    <property type="entry name" value="PURINE EFFLUX PUMP PBUE"/>
    <property type="match status" value="1"/>
</dbReference>
<dbReference type="AlphaFoldDB" id="A0A5T0TA94"/>
<keyword evidence="3 6" id="KW-0812">Transmembrane</keyword>
<evidence type="ECO:0000256" key="6">
    <source>
        <dbReference type="SAM" id="Phobius"/>
    </source>
</evidence>
<dbReference type="EMBL" id="AACGQH010000032">
    <property type="protein sequence ID" value="EAK4887336.1"/>
    <property type="molecule type" value="Genomic_DNA"/>
</dbReference>
<evidence type="ECO:0000313" key="30">
    <source>
        <dbReference type="EMBL" id="ECZ3113695.1"/>
    </source>
</evidence>
<evidence type="ECO:0000313" key="21">
    <source>
        <dbReference type="EMBL" id="EAL2652981.1"/>
    </source>
</evidence>
<evidence type="ECO:0000256" key="1">
    <source>
        <dbReference type="ARBA" id="ARBA00004651"/>
    </source>
</evidence>
<dbReference type="EMBL" id="AACFWJ010000001">
    <property type="protein sequence ID" value="EAK3958663.1"/>
    <property type="molecule type" value="Genomic_DNA"/>
</dbReference>
<dbReference type="RefSeq" id="WP_002853375.1">
    <property type="nucleotide sequence ID" value="NZ_AACERE020000001.1"/>
</dbReference>
<feature type="transmembrane region" description="Helical" evidence="6">
    <location>
        <begin position="103"/>
        <end position="124"/>
    </location>
</feature>
<dbReference type="SMR" id="A0A5T0TA94"/>
<dbReference type="Gene3D" id="1.20.1250.20">
    <property type="entry name" value="MFS general substrate transporter like domains"/>
    <property type="match status" value="1"/>
</dbReference>
<evidence type="ECO:0000313" key="24">
    <source>
        <dbReference type="EMBL" id="EAL5586110.1"/>
    </source>
</evidence>
<dbReference type="EMBL" id="AACCZB010000001">
    <property type="protein sequence ID" value="EAK0543298.1"/>
    <property type="molecule type" value="Genomic_DNA"/>
</dbReference>
<dbReference type="Proteomes" id="UP000410873">
    <property type="component" value="Unassembled WGS sequence"/>
</dbReference>
<dbReference type="EMBL" id="AACRWD010000030">
    <property type="protein sequence ID" value="EAL8650376.1"/>
    <property type="molecule type" value="Genomic_DNA"/>
</dbReference>
<accession>A0A5T0TA94</accession>
<keyword evidence="4 6" id="KW-1133">Transmembrane helix</keyword>
<dbReference type="EMBL" id="AACSDH010000015">
    <property type="protein sequence ID" value="EAL8925188.1"/>
    <property type="molecule type" value="Genomic_DNA"/>
</dbReference>
<evidence type="ECO:0000313" key="22">
    <source>
        <dbReference type="EMBL" id="EAL3735765.1"/>
    </source>
</evidence>
<dbReference type="EMBL" id="AALEYG010000028">
    <property type="protein sequence ID" value="ECZ3113695.1"/>
    <property type="molecule type" value="Genomic_DNA"/>
</dbReference>
<feature type="transmembrane region" description="Helical" evidence="6">
    <location>
        <begin position="80"/>
        <end position="97"/>
    </location>
</feature>
<evidence type="ECO:0000256" key="3">
    <source>
        <dbReference type="ARBA" id="ARBA00022692"/>
    </source>
</evidence>
<dbReference type="EMBL" id="AAHZMX010000043">
    <property type="protein sequence ID" value="ECB9981659.1"/>
    <property type="molecule type" value="Genomic_DNA"/>
</dbReference>
<evidence type="ECO:0000313" key="13">
    <source>
        <dbReference type="EMBL" id="EAK3154445.1"/>
    </source>
</evidence>
<dbReference type="EMBL" id="AACNSI010000033">
    <property type="protein sequence ID" value="EAL3753319.1"/>
    <property type="molecule type" value="Genomic_DNA"/>
</dbReference>
<evidence type="ECO:0000313" key="19">
    <source>
        <dbReference type="EMBL" id="EAK6820679.1"/>
    </source>
</evidence>
<evidence type="ECO:0000313" key="27">
    <source>
        <dbReference type="EMBL" id="EAL8925188.1"/>
    </source>
</evidence>
<dbReference type="EMBL" id="AALIOW010000016">
    <property type="protein sequence ID" value="EDA0008342.1"/>
    <property type="molecule type" value="Genomic_DNA"/>
</dbReference>